<evidence type="ECO:0000256" key="3">
    <source>
        <dbReference type="ARBA" id="ARBA00023204"/>
    </source>
</evidence>
<dbReference type="EMBL" id="ULHB01000096">
    <property type="protein sequence ID" value="SYW81431.1"/>
    <property type="molecule type" value="Genomic_DNA"/>
</dbReference>
<feature type="compositionally biased region" description="Pro residues" evidence="5">
    <location>
        <begin position="1"/>
        <end position="11"/>
    </location>
</feature>
<dbReference type="GO" id="GO:0006334">
    <property type="term" value="P:nucleosome assembly"/>
    <property type="evidence" value="ECO:0007669"/>
    <property type="project" value="TreeGrafter"/>
</dbReference>
<dbReference type="Pfam" id="PF12253">
    <property type="entry name" value="CAF1A_dimeriz"/>
    <property type="match status" value="1"/>
</dbReference>
<keyword evidence="4" id="KW-0539">Nucleus</keyword>
<evidence type="ECO:0000313" key="7">
    <source>
        <dbReference type="EMBL" id="SYW81431.1"/>
    </source>
</evidence>
<sequence>MSVLAPPPSPSPSSCFDAMLSDSDINIDRAMSTNTLKRKASTTTQPQSKPTNASSSDADNRPIIQTPAEQTKMKANRLTKTHSATTAKPSQPSSSPSDPAAKKAKLSSSGTTPLVELKNGKLVLKQKAINWSGTLPVLKAVIRFQEFLDKQDIPDEIPSEHLHVIAKLAHESEKSLVELSKTIRNHLFPEAELGSSDSEASSASTSGKNKLPLPSIQAAINAVAERRNYSIDNSALASQSSTEDASAVPAALQLWRWEVTDQSMLPSDFLDKLTERRTERESAREQAQQIFSSLTEEDRQALLSKGVKSKISATVALYKPSSSASTFASTSTPSKFKSKAQACAAGSASQPIANDSDDLDDGSVADTEHDSAGTTAPSIPVASRKRKSPSSASTPQPSGKSAATAAEASTPSASSSPKEKRKAKEPAELSSEKQKEKEEKEAARTERLKAKEAKRLEREAKELEKQKAREAKEVEIKKAEEQKKRQANFLTSFVKKAAPKSPTKPSAIVAVASGSGAGGKAAATVSDFDRTFLPCQYKDLAPINRFIPSKKVDDKPKEITQQDLSREEMLSQFLARASVLKGSSSSANPKLARRRKGVHPPVSVREIKRIVTESDVLGGNAQEQAEKALETLQDRCKVQLKLLQFESDRRPGWYGTWTKSTNLISPRCPLGQDPVSLDYSYDSDADWEELGQVEGEDVQEGDGDEEKESLADEEEDSEMDDWLVDDLEVEEEEEQQRLVAMQVDGDDEIVEVDAKGLPLPPAPKVEVMNLLHPKKKKVKLLGRRFDSKLVPFSTGPHWESEFGKCEYELFSAYRIELLNDACFGLNPFIFTSVERSSDSTTVPMEEDTPTKVRKAALPAGGVLAALWGEAQLSSTSTPSTSNPAEKAQGEFKHQLKPEAIPHLLKAIDGCTKTRAGLVDDLKELLDKLCMSASKNAIAERINAYAKKEKKAGSAWIVNGEMRVLMGRDV</sequence>
<keyword evidence="2" id="KW-0227">DNA damage</keyword>
<dbReference type="PANTHER" id="PTHR15272">
    <property type="entry name" value="CHROMATIN ASSEMBLY FACTOR 1 SUBUNIT A CAF-1 SUBUNIT A"/>
    <property type="match status" value="1"/>
</dbReference>
<keyword evidence="8" id="KW-1185">Reference proteome</keyword>
<feature type="compositionally biased region" description="Basic and acidic residues" evidence="5">
    <location>
        <begin position="422"/>
        <end position="453"/>
    </location>
</feature>
<evidence type="ECO:0000256" key="5">
    <source>
        <dbReference type="SAM" id="MobiDB-lite"/>
    </source>
</evidence>
<dbReference type="GO" id="GO:0033186">
    <property type="term" value="C:CAF-1 complex"/>
    <property type="evidence" value="ECO:0007669"/>
    <property type="project" value="TreeGrafter"/>
</dbReference>
<keyword evidence="3" id="KW-0234">DNA repair</keyword>
<feature type="compositionally biased region" description="Low complexity" evidence="5">
    <location>
        <begin position="83"/>
        <end position="99"/>
    </location>
</feature>
<feature type="region of interest" description="Disordered" evidence="5">
    <location>
        <begin position="27"/>
        <end position="112"/>
    </location>
</feature>
<dbReference type="PANTHER" id="PTHR15272:SF0">
    <property type="entry name" value="CHROMATIN ASSEMBLY FACTOR 1 SUBUNIT A"/>
    <property type="match status" value="1"/>
</dbReference>
<dbReference type="InterPro" id="IPR022043">
    <property type="entry name" value="CAF1A_DD"/>
</dbReference>
<feature type="domain" description="Chromatin assembly factor 1 subunit A dimerization" evidence="6">
    <location>
        <begin position="641"/>
        <end position="714"/>
    </location>
</feature>
<proteinExistence type="predicted"/>
<organism evidence="7 8">
    <name type="scientific">Ustilago bromivora</name>
    <dbReference type="NCBI Taxonomy" id="307758"/>
    <lineage>
        <taxon>Eukaryota</taxon>
        <taxon>Fungi</taxon>
        <taxon>Dikarya</taxon>
        <taxon>Basidiomycota</taxon>
        <taxon>Ustilaginomycotina</taxon>
        <taxon>Ustilaginomycetes</taxon>
        <taxon>Ustilaginales</taxon>
        <taxon>Ustilaginaceae</taxon>
        <taxon>Ustilago</taxon>
    </lineage>
</organism>
<evidence type="ECO:0000256" key="2">
    <source>
        <dbReference type="ARBA" id="ARBA00022763"/>
    </source>
</evidence>
<dbReference type="AlphaFoldDB" id="A0A8H8TTY3"/>
<feature type="compositionally biased region" description="Polar residues" evidence="5">
    <location>
        <begin position="31"/>
        <end position="57"/>
    </location>
</feature>
<evidence type="ECO:0000313" key="8">
    <source>
        <dbReference type="Proteomes" id="UP000658997"/>
    </source>
</evidence>
<feature type="region of interest" description="Disordered" evidence="5">
    <location>
        <begin position="190"/>
        <end position="209"/>
    </location>
</feature>
<name>A0A8H8TTY3_9BASI</name>
<dbReference type="GO" id="GO:0005634">
    <property type="term" value="C:nucleus"/>
    <property type="evidence" value="ECO:0007669"/>
    <property type="project" value="UniProtKB-SubCell"/>
</dbReference>
<reference evidence="7" key="1">
    <citation type="submission" date="2018-08" db="EMBL/GenBank/DDBJ databases">
        <authorList>
            <person name="Guldener U."/>
        </authorList>
    </citation>
    <scope>NUCLEOTIDE SEQUENCE</scope>
    <source>
        <strain evidence="7">UB2</strain>
    </source>
</reference>
<feature type="compositionally biased region" description="Low complexity" evidence="5">
    <location>
        <begin position="190"/>
        <end position="206"/>
    </location>
</feature>
<feature type="region of interest" description="Disordered" evidence="5">
    <location>
        <begin position="693"/>
        <end position="719"/>
    </location>
</feature>
<protein>
    <recommendedName>
        <fullName evidence="6">Chromatin assembly factor 1 subunit A dimerization domain-containing protein</fullName>
    </recommendedName>
</protein>
<evidence type="ECO:0000259" key="6">
    <source>
        <dbReference type="Pfam" id="PF12253"/>
    </source>
</evidence>
<dbReference type="GO" id="GO:0006281">
    <property type="term" value="P:DNA repair"/>
    <property type="evidence" value="ECO:0007669"/>
    <property type="project" value="UniProtKB-KW"/>
</dbReference>
<dbReference type="Proteomes" id="UP000658997">
    <property type="component" value="Unassembled WGS sequence"/>
</dbReference>
<accession>A0A8H8TTY3</accession>
<feature type="region of interest" description="Disordered" evidence="5">
    <location>
        <begin position="347"/>
        <end position="453"/>
    </location>
</feature>
<evidence type="ECO:0000256" key="4">
    <source>
        <dbReference type="ARBA" id="ARBA00023242"/>
    </source>
</evidence>
<comment type="subcellular location">
    <subcellularLocation>
        <location evidence="1">Nucleus</location>
    </subcellularLocation>
</comment>
<evidence type="ECO:0000256" key="1">
    <source>
        <dbReference type="ARBA" id="ARBA00004123"/>
    </source>
</evidence>
<feature type="compositionally biased region" description="Low complexity" evidence="5">
    <location>
        <begin position="400"/>
        <end position="416"/>
    </location>
</feature>
<feature type="region of interest" description="Disordered" evidence="5">
    <location>
        <begin position="1"/>
        <end position="20"/>
    </location>
</feature>
<comment type="caution">
    <text evidence="7">The sequence shown here is derived from an EMBL/GenBank/DDBJ whole genome shotgun (WGS) entry which is preliminary data.</text>
</comment>
<gene>
    <name evidence="7" type="ORF">UBRO2_04301</name>
</gene>